<evidence type="ECO:0000313" key="9">
    <source>
        <dbReference type="Proteomes" id="UP001217918"/>
    </source>
</evidence>
<dbReference type="EMBL" id="JAQQPM010000006">
    <property type="protein sequence ID" value="KAK2072744.1"/>
    <property type="molecule type" value="Genomic_DNA"/>
</dbReference>
<evidence type="ECO:0000256" key="5">
    <source>
        <dbReference type="ARBA" id="ARBA00023033"/>
    </source>
</evidence>
<name>A0AAD9I8T1_9PEZI</name>
<dbReference type="PRINTS" id="PR00420">
    <property type="entry name" value="RNGMNOXGNASE"/>
</dbReference>
<protein>
    <recommendedName>
        <fullName evidence="10">FAD-binding domain-containing protein</fullName>
    </recommendedName>
</protein>
<keyword evidence="9" id="KW-1185">Reference proteome</keyword>
<sequence>MDEDPEPLKIAIVGAGIGGLSAAIALRRAGHQVKLYERSRFASENGAAVHLAPNCNGILRRWGILAERFGANPANRIIEYDSTGKVMSNVDFTELNKRWQHPWLLCHRVRLHDTLMRMATSVAGEGPPAQLHTSSKVADVDPEIGTVTLGDGTRTDSADLIIGADGIYSTTRKPPLVQDKNALVLWFGPTKRIIMYPCNDNSLLNFVCIHPDAESHASSHEDGWNKKQGEVDQLLKVYEDFQPAVKALLSKADPAELKVWQLLDMDKLPTWTAGKLVLLGDAAHPFTPHVAQGACQAIEDAAALAVVLPRGTVPKDIPQRLKLYEEIRYDRAHTIQDYSRKAGLDWINGKPVVTVRNITDHMYGHDTYDYATNIFRRWKWAQKPDLYWRMPIAFGPFPGPYQDAHGRRRLADGPTREFTTATIRFKTSRTFLETLFPTSQFRFRDAATVATASFSATRLDKMPWLGGKGYTHLGLYVHGVQYVKQDGTVVDGTYLPILFESLTDPIVSGREELGMPKLFCDIALHEHLHEHERSCRVTASWRGATFADLTLPCLQADDPATEQATIGSGADQGLLVYRYIPAVGEPGKADAEYACIVPHEDEFRVQQAAVKAFWRSPLPAPPQGLGVSRKSGIGPEISIYALDWDALPTLHHITSVVTCQPSHPSTPSRLVLLPSASHTSITTFTMSSAPVTSGLPPFKRFITTHDAAGRATFDTSIPEEVLRRPVGDDATFALPYATDRYPVDFGSDVARYRAFQADEPGIVVPGGSVLRVVDLRPGAESPFHRTVSLDYGVVLAGEVDLELDDGETRVLRTGDICVQRGTMHLWRNKSKTEWARMLYVLQESKPVVLQGGRTLGEDYGQGMDDIPKIEDLWDEYFGQQRKLRNWQRLCGELGLPSNLPSLTKCRNALKSVNR</sequence>
<dbReference type="InterPro" id="IPR014710">
    <property type="entry name" value="RmlC-like_jellyroll"/>
</dbReference>
<keyword evidence="4" id="KW-0560">Oxidoreductase</keyword>
<evidence type="ECO:0000259" key="6">
    <source>
        <dbReference type="Pfam" id="PF01494"/>
    </source>
</evidence>
<dbReference type="CDD" id="cd02231">
    <property type="entry name" value="cupin_BLL6423-like"/>
    <property type="match status" value="1"/>
</dbReference>
<dbReference type="InterPro" id="IPR010451">
    <property type="entry name" value="Acetoacetate_decarboxylase"/>
</dbReference>
<dbReference type="Pfam" id="PF07883">
    <property type="entry name" value="Cupin_2"/>
    <property type="match status" value="1"/>
</dbReference>
<dbReference type="SUPFAM" id="SSF54373">
    <property type="entry name" value="FAD-linked reductases, C-terminal domain"/>
    <property type="match status" value="1"/>
</dbReference>
<evidence type="ECO:0008006" key="10">
    <source>
        <dbReference type="Google" id="ProtNLM"/>
    </source>
</evidence>
<dbReference type="InterPro" id="IPR013096">
    <property type="entry name" value="Cupin_2"/>
</dbReference>
<evidence type="ECO:0000259" key="7">
    <source>
        <dbReference type="Pfam" id="PF07883"/>
    </source>
</evidence>
<dbReference type="Pfam" id="PF06314">
    <property type="entry name" value="ADC"/>
    <property type="match status" value="1"/>
</dbReference>
<organism evidence="8 9">
    <name type="scientific">Phyllachora maydis</name>
    <dbReference type="NCBI Taxonomy" id="1825666"/>
    <lineage>
        <taxon>Eukaryota</taxon>
        <taxon>Fungi</taxon>
        <taxon>Dikarya</taxon>
        <taxon>Ascomycota</taxon>
        <taxon>Pezizomycotina</taxon>
        <taxon>Sordariomycetes</taxon>
        <taxon>Sordariomycetidae</taxon>
        <taxon>Phyllachorales</taxon>
        <taxon>Phyllachoraceae</taxon>
        <taxon>Phyllachora</taxon>
    </lineage>
</organism>
<evidence type="ECO:0000256" key="1">
    <source>
        <dbReference type="ARBA" id="ARBA00007992"/>
    </source>
</evidence>
<keyword evidence="3" id="KW-0274">FAD</keyword>
<feature type="domain" description="Cupin type-2" evidence="7">
    <location>
        <begin position="772"/>
        <end position="839"/>
    </location>
</feature>
<dbReference type="SUPFAM" id="SSF51182">
    <property type="entry name" value="RmlC-like cupins"/>
    <property type="match status" value="1"/>
</dbReference>
<dbReference type="PANTHER" id="PTHR13789:SF261">
    <property type="entry name" value="HYDROXYLASE, PUTATIVE (AFU_ORTHOLOGUE AFUA_7G00590)-RELATED"/>
    <property type="match status" value="1"/>
</dbReference>
<dbReference type="GO" id="GO:0071949">
    <property type="term" value="F:FAD binding"/>
    <property type="evidence" value="ECO:0007669"/>
    <property type="project" value="InterPro"/>
</dbReference>
<dbReference type="Gene3D" id="2.20.70.150">
    <property type="match status" value="1"/>
</dbReference>
<dbReference type="InterPro" id="IPR050493">
    <property type="entry name" value="FAD-dep_Monooxygenase_BioMet"/>
</dbReference>
<reference evidence="8" key="1">
    <citation type="journal article" date="2023" name="Mol. Plant Microbe Interact.">
        <title>Elucidating the Obligate Nature and Biological Capacity of an Invasive Fungal Corn Pathogen.</title>
        <authorList>
            <person name="MacCready J.S."/>
            <person name="Roggenkamp E.M."/>
            <person name="Gdanetz K."/>
            <person name="Chilvers M.I."/>
        </authorList>
    </citation>
    <scope>NUCLEOTIDE SEQUENCE</scope>
    <source>
        <strain evidence="8">PM02</strain>
    </source>
</reference>
<comment type="similarity">
    <text evidence="1">Belongs to the paxM FAD-dependent monooxygenase family.</text>
</comment>
<dbReference type="GO" id="GO:0016829">
    <property type="term" value="F:lyase activity"/>
    <property type="evidence" value="ECO:0007669"/>
    <property type="project" value="InterPro"/>
</dbReference>
<dbReference type="InterPro" id="IPR002938">
    <property type="entry name" value="FAD-bd"/>
</dbReference>
<dbReference type="Gene3D" id="2.60.120.10">
    <property type="entry name" value="Jelly Rolls"/>
    <property type="match status" value="1"/>
</dbReference>
<proteinExistence type="inferred from homology"/>
<gene>
    <name evidence="8" type="ORF">P8C59_007080</name>
</gene>
<dbReference type="SUPFAM" id="SSF160104">
    <property type="entry name" value="Acetoacetate decarboxylase-like"/>
    <property type="match status" value="1"/>
</dbReference>
<evidence type="ECO:0000313" key="8">
    <source>
        <dbReference type="EMBL" id="KAK2072744.1"/>
    </source>
</evidence>
<accession>A0AAD9I8T1</accession>
<feature type="domain" description="FAD-binding" evidence="6">
    <location>
        <begin position="9"/>
        <end position="336"/>
    </location>
</feature>
<dbReference type="AlphaFoldDB" id="A0AAD9I8T1"/>
<dbReference type="InterPro" id="IPR023375">
    <property type="entry name" value="ADC_dom_sf"/>
</dbReference>
<keyword evidence="2" id="KW-0285">Flavoprotein</keyword>
<keyword evidence="5" id="KW-0503">Monooxygenase</keyword>
<dbReference type="Gene3D" id="3.50.50.60">
    <property type="entry name" value="FAD/NAD(P)-binding domain"/>
    <property type="match status" value="2"/>
</dbReference>
<dbReference type="Pfam" id="PF01494">
    <property type="entry name" value="FAD_binding_3"/>
    <property type="match status" value="1"/>
</dbReference>
<evidence type="ECO:0000256" key="2">
    <source>
        <dbReference type="ARBA" id="ARBA00022630"/>
    </source>
</evidence>
<dbReference type="Gene3D" id="2.40.400.10">
    <property type="entry name" value="Acetoacetate decarboxylase-like"/>
    <property type="match status" value="1"/>
</dbReference>
<dbReference type="GO" id="GO:0004497">
    <property type="term" value="F:monooxygenase activity"/>
    <property type="evidence" value="ECO:0007669"/>
    <property type="project" value="UniProtKB-KW"/>
</dbReference>
<evidence type="ECO:0000256" key="3">
    <source>
        <dbReference type="ARBA" id="ARBA00022827"/>
    </source>
</evidence>
<dbReference type="InterPro" id="IPR036188">
    <property type="entry name" value="FAD/NAD-bd_sf"/>
</dbReference>
<evidence type="ECO:0000256" key="4">
    <source>
        <dbReference type="ARBA" id="ARBA00023002"/>
    </source>
</evidence>
<comment type="caution">
    <text evidence="8">The sequence shown here is derived from an EMBL/GenBank/DDBJ whole genome shotgun (WGS) entry which is preliminary data.</text>
</comment>
<dbReference type="SUPFAM" id="SSF51905">
    <property type="entry name" value="FAD/NAD(P)-binding domain"/>
    <property type="match status" value="1"/>
</dbReference>
<dbReference type="InterPro" id="IPR011051">
    <property type="entry name" value="RmlC_Cupin_sf"/>
</dbReference>
<dbReference type="Proteomes" id="UP001217918">
    <property type="component" value="Unassembled WGS sequence"/>
</dbReference>
<dbReference type="PANTHER" id="PTHR13789">
    <property type="entry name" value="MONOOXYGENASE"/>
    <property type="match status" value="1"/>
</dbReference>